<dbReference type="Gene3D" id="2.40.128.680">
    <property type="match status" value="1"/>
</dbReference>
<dbReference type="GO" id="GO:0005737">
    <property type="term" value="C:cytoplasm"/>
    <property type="evidence" value="ECO:0007669"/>
    <property type="project" value="UniProtKB-SubCell"/>
</dbReference>
<sequence length="799" mass="87878">MWCPVLLALAAAWTVAALDLGRDLLGETQFRMAFTQDTINTTTALGLLNGTGPNSTDDLVYSLFRASTSQAYLCGHAAAPVKEHTRKMLNKTELDTIRDDALAVFNRYENRCIVRPEQWFSYVLCFGGKIQQFHPRHDQTIYEGLIYAKYVPKKDSSTSSFVLGTWSPEISSSIRSISNPDYVQEGDRVFLEQIWTDGTMCDMTGLPRVTRVEFHCSAGRESIETIVEGLTCNYLMRIGMPSLCDIPQFAQSQEAEGEPIVCSLVVPDDPEESQAYVAQVRAEFGRYIDDSDDEPVVDEFPPFENAYLNLVLDAMDTWFSVLDIDASFKTDTARFFVAEVLDAKAVGDTIAMPPEYTGSPEGFEGIIDSIVLISQDPELFTRKMKEDKQYAPMSDPLDAIDLVAFVVDRANYVPCKSEAYVDSPQLIGYNATISAPHMHALATELLLPYLKEGASVLDVGSGTGYLTAVFHCLVGLSGRVTGIEHIEQLASMGHTNAARDGFGGAIEQGRLTFVHGDGRTGYPQHAPYSAIHVGAAAPSIPDALVEQLASPGRMIIPVGDEAAQDIWQVDKDASGTVTSKKLFPVLLLFYYIMERDASLPKAIDLDIPSDGKQTTLNLMPFTIDYSGVAPVDSYFITKELSDTDRESSFRGRLVHGSRLQVPGYSIGLYRLHESDTKEHVPKRPRQEQSSRPAPVRARRFTLDDDDDDDNNGNSNGGGSLSVYAKQETHEADDQHAAPITTYSLKADGVAGDSIWLWGPDGPIDKGGDSYYRTCTEWLGVIAPCVRIALFSANTQLHKC</sequence>
<dbReference type="InterPro" id="IPR013924">
    <property type="entry name" value="RNase_H2_suC"/>
</dbReference>
<feature type="compositionally biased region" description="Basic and acidic residues" evidence="10">
    <location>
        <begin position="675"/>
        <end position="688"/>
    </location>
</feature>
<dbReference type="EC" id="2.1.1.77" evidence="3"/>
<gene>
    <name evidence="13" type="ORF">MCUN1_001317</name>
</gene>
<name>A0AAF0EQ14_9BASI</name>
<comment type="subcellular location">
    <subcellularLocation>
        <location evidence="1">Cytoplasm</location>
    </subcellularLocation>
</comment>
<dbReference type="InterPro" id="IPR044865">
    <property type="entry name" value="MRH_dom"/>
</dbReference>
<dbReference type="SUPFAM" id="SSF53335">
    <property type="entry name" value="S-adenosyl-L-methionine-dependent methyltransferases"/>
    <property type="match status" value="1"/>
</dbReference>
<keyword evidence="4" id="KW-0963">Cytoplasm</keyword>
<dbReference type="PROSITE" id="PS01279">
    <property type="entry name" value="PCMT"/>
    <property type="match status" value="1"/>
</dbReference>
<dbReference type="EMBL" id="CP119878">
    <property type="protein sequence ID" value="WFD34476.1"/>
    <property type="molecule type" value="Genomic_DNA"/>
</dbReference>
<keyword evidence="6 13" id="KW-0808">Transferase</keyword>
<comment type="similarity">
    <text evidence="2">Belongs to the methyltransferase superfamily. L-isoaspartyl/D-aspartyl protein methyltransferase family.</text>
</comment>
<dbReference type="GO" id="GO:0012505">
    <property type="term" value="C:endomembrane system"/>
    <property type="evidence" value="ECO:0007669"/>
    <property type="project" value="UniProtKB-ARBA"/>
</dbReference>
<dbReference type="Gene3D" id="2.70.130.10">
    <property type="entry name" value="Mannose-6-phosphate receptor binding domain"/>
    <property type="match status" value="1"/>
</dbReference>
<dbReference type="Pfam" id="PF07915">
    <property type="entry name" value="PRKCSH"/>
    <property type="match status" value="1"/>
</dbReference>
<feature type="domain" description="MRH" evidence="12">
    <location>
        <begin position="110"/>
        <end position="246"/>
    </location>
</feature>
<evidence type="ECO:0000259" key="12">
    <source>
        <dbReference type="PROSITE" id="PS51914"/>
    </source>
</evidence>
<evidence type="ECO:0000256" key="4">
    <source>
        <dbReference type="ARBA" id="ARBA00022490"/>
    </source>
</evidence>
<dbReference type="CDD" id="cd09271">
    <property type="entry name" value="RNase_H2-C"/>
    <property type="match status" value="1"/>
</dbReference>
<evidence type="ECO:0000256" key="10">
    <source>
        <dbReference type="SAM" id="MobiDB-lite"/>
    </source>
</evidence>
<evidence type="ECO:0000256" key="1">
    <source>
        <dbReference type="ARBA" id="ARBA00004496"/>
    </source>
</evidence>
<dbReference type="PANTHER" id="PTHR11579:SF0">
    <property type="entry name" value="PROTEIN-L-ISOASPARTATE(D-ASPARTATE) O-METHYLTRANSFERASE"/>
    <property type="match status" value="1"/>
</dbReference>
<evidence type="ECO:0000313" key="13">
    <source>
        <dbReference type="EMBL" id="WFD34476.1"/>
    </source>
</evidence>
<dbReference type="InterPro" id="IPR029063">
    <property type="entry name" value="SAM-dependent_MTases_sf"/>
</dbReference>
<dbReference type="Pfam" id="PF01135">
    <property type="entry name" value="PCMT"/>
    <property type="match status" value="1"/>
</dbReference>
<dbReference type="InterPro" id="IPR009011">
    <property type="entry name" value="Man6P_isomerase_rcpt-bd_dom_sf"/>
</dbReference>
<evidence type="ECO:0000256" key="3">
    <source>
        <dbReference type="ARBA" id="ARBA00011890"/>
    </source>
</evidence>
<keyword evidence="9" id="KW-1015">Disulfide bond</keyword>
<evidence type="ECO:0000256" key="8">
    <source>
        <dbReference type="ARBA" id="ARBA00022729"/>
    </source>
</evidence>
<accession>A0AAF0EQ14</accession>
<dbReference type="GO" id="GO:0006401">
    <property type="term" value="P:RNA catabolic process"/>
    <property type="evidence" value="ECO:0007669"/>
    <property type="project" value="InterPro"/>
</dbReference>
<feature type="chain" id="PRO_5041902484" description="protein-L-isoaspartate(D-aspartate) O-methyltransferase" evidence="11">
    <location>
        <begin position="18"/>
        <end position="799"/>
    </location>
</feature>
<protein>
    <recommendedName>
        <fullName evidence="3">protein-L-isoaspartate(D-aspartate) O-methyltransferase</fullName>
        <ecNumber evidence="3">2.1.1.77</ecNumber>
    </recommendedName>
</protein>
<evidence type="ECO:0000256" key="2">
    <source>
        <dbReference type="ARBA" id="ARBA00005369"/>
    </source>
</evidence>
<dbReference type="NCBIfam" id="TIGR00080">
    <property type="entry name" value="pimt"/>
    <property type="match status" value="1"/>
</dbReference>
<keyword evidence="8 11" id="KW-0732">Signal</keyword>
<dbReference type="InterPro" id="IPR012913">
    <property type="entry name" value="OS9-like_dom"/>
</dbReference>
<feature type="region of interest" description="Disordered" evidence="10">
    <location>
        <begin position="675"/>
        <end position="721"/>
    </location>
</feature>
<dbReference type="Proteomes" id="UP001219933">
    <property type="component" value="Chromosome 2"/>
</dbReference>
<dbReference type="GO" id="GO:0032299">
    <property type="term" value="C:ribonuclease H2 complex"/>
    <property type="evidence" value="ECO:0007669"/>
    <property type="project" value="InterPro"/>
</dbReference>
<dbReference type="InterPro" id="IPR000682">
    <property type="entry name" value="PCMT"/>
</dbReference>
<evidence type="ECO:0000256" key="5">
    <source>
        <dbReference type="ARBA" id="ARBA00022603"/>
    </source>
</evidence>
<evidence type="ECO:0000256" key="9">
    <source>
        <dbReference type="ARBA" id="ARBA00023157"/>
    </source>
</evidence>
<dbReference type="GO" id="GO:0032259">
    <property type="term" value="P:methylation"/>
    <property type="evidence" value="ECO:0007669"/>
    <property type="project" value="UniProtKB-KW"/>
</dbReference>
<proteinExistence type="inferred from homology"/>
<evidence type="ECO:0000313" key="14">
    <source>
        <dbReference type="Proteomes" id="UP001219933"/>
    </source>
</evidence>
<dbReference type="PROSITE" id="PS51914">
    <property type="entry name" value="MRH"/>
    <property type="match status" value="1"/>
</dbReference>
<keyword evidence="5 13" id="KW-0489">Methyltransferase</keyword>
<keyword evidence="7" id="KW-0949">S-adenosyl-L-methionine</keyword>
<dbReference type="Pfam" id="PF08615">
    <property type="entry name" value="RNase_H2_suC"/>
    <property type="match status" value="1"/>
</dbReference>
<evidence type="ECO:0000256" key="11">
    <source>
        <dbReference type="SAM" id="SignalP"/>
    </source>
</evidence>
<dbReference type="CDD" id="cd02440">
    <property type="entry name" value="AdoMet_MTases"/>
    <property type="match status" value="1"/>
</dbReference>
<organism evidence="13 14">
    <name type="scientific">Malassezia cuniculi</name>
    <dbReference type="NCBI Taxonomy" id="948313"/>
    <lineage>
        <taxon>Eukaryota</taxon>
        <taxon>Fungi</taxon>
        <taxon>Dikarya</taxon>
        <taxon>Basidiomycota</taxon>
        <taxon>Ustilaginomycotina</taxon>
        <taxon>Malasseziomycetes</taxon>
        <taxon>Malasseziales</taxon>
        <taxon>Malasseziaceae</taxon>
        <taxon>Malassezia</taxon>
    </lineage>
</organism>
<reference evidence="13" key="1">
    <citation type="submission" date="2023-03" db="EMBL/GenBank/DDBJ databases">
        <title>Mating type loci evolution in Malassezia.</title>
        <authorList>
            <person name="Coelho M.A."/>
        </authorList>
    </citation>
    <scope>NUCLEOTIDE SEQUENCE</scope>
    <source>
        <strain evidence="13">CBS 11721</strain>
    </source>
</reference>
<dbReference type="Gene3D" id="3.40.50.150">
    <property type="entry name" value="Vaccinia Virus protein VP39"/>
    <property type="match status" value="1"/>
</dbReference>
<dbReference type="AlphaFoldDB" id="A0AAF0EQ14"/>
<feature type="signal peptide" evidence="11">
    <location>
        <begin position="1"/>
        <end position="17"/>
    </location>
</feature>
<evidence type="ECO:0000256" key="7">
    <source>
        <dbReference type="ARBA" id="ARBA00022691"/>
    </source>
</evidence>
<keyword evidence="14" id="KW-1185">Reference proteome</keyword>
<evidence type="ECO:0000256" key="6">
    <source>
        <dbReference type="ARBA" id="ARBA00022679"/>
    </source>
</evidence>
<dbReference type="PANTHER" id="PTHR11579">
    <property type="entry name" value="PROTEIN-L-ISOASPARTATE O-METHYLTRANSFERASE"/>
    <property type="match status" value="1"/>
</dbReference>
<dbReference type="GO" id="GO:0004719">
    <property type="term" value="F:protein-L-isoaspartate (D-aspartate) O-methyltransferase activity"/>
    <property type="evidence" value="ECO:0007669"/>
    <property type="project" value="UniProtKB-EC"/>
</dbReference>